<dbReference type="SUPFAM" id="SSF52047">
    <property type="entry name" value="RNI-like"/>
    <property type="match status" value="1"/>
</dbReference>
<sequence length="379" mass="42870">MPSAVEIFVPTEIILQIVARVDRSLSGRERQRTLYNLCLVSHQWYSATLSFLYARPKLDGGNTYQKFTTIMCPPAGAPKKSKDLGTLVRRLDLSKLVHHSSNSMTARLITRVKGNLEVFLAPASGFSVNCLSPLSKCTQLRFLDLSLVHESFSLEHLRKTIRSMERLVNLRTPRFMRITQEGLEKEELKWPPKLQTLQLSGTIDVDMASFPWPPNLSSLSLKHCMNLSYEVMTGLLDKLSLEPNLKRLSISTYNRGLQPECINLIPAYLPNLLYLGIPGDLVQDIFFTLIQCHKGGDLALEVLEFGHTHTGDKLDLSMKSIVDTLHQGLPNLRAVGFHTMFGEFDDLDDALLKHAEKRGDKLQISDETFEFDPGTYYFD</sequence>
<name>A0A0U1LQU0_TALIS</name>
<accession>A0A0U1LQU0</accession>
<reference evidence="1 2" key="1">
    <citation type="submission" date="2015-04" db="EMBL/GenBank/DDBJ databases">
        <authorList>
            <person name="Syromyatnikov M.Y."/>
            <person name="Popov V.N."/>
        </authorList>
    </citation>
    <scope>NUCLEOTIDE SEQUENCE [LARGE SCALE GENOMIC DNA]</scope>
    <source>
        <strain evidence="1">WF-38-12</strain>
    </source>
</reference>
<dbReference type="Proteomes" id="UP000054383">
    <property type="component" value="Unassembled WGS sequence"/>
</dbReference>
<evidence type="ECO:0000313" key="1">
    <source>
        <dbReference type="EMBL" id="CRG85761.1"/>
    </source>
</evidence>
<evidence type="ECO:0000313" key="2">
    <source>
        <dbReference type="Proteomes" id="UP000054383"/>
    </source>
</evidence>
<keyword evidence="2" id="KW-1185">Reference proteome</keyword>
<dbReference type="EMBL" id="CVMT01000002">
    <property type="protein sequence ID" value="CRG85761.1"/>
    <property type="molecule type" value="Genomic_DNA"/>
</dbReference>
<dbReference type="OrthoDB" id="2125396at2759"/>
<dbReference type="Gene3D" id="3.80.10.10">
    <property type="entry name" value="Ribonuclease Inhibitor"/>
    <property type="match status" value="1"/>
</dbReference>
<gene>
    <name evidence="1" type="ORF">PISL3812_02779</name>
</gene>
<organism evidence="1 2">
    <name type="scientific">Talaromyces islandicus</name>
    <name type="common">Penicillium islandicum</name>
    <dbReference type="NCBI Taxonomy" id="28573"/>
    <lineage>
        <taxon>Eukaryota</taxon>
        <taxon>Fungi</taxon>
        <taxon>Dikarya</taxon>
        <taxon>Ascomycota</taxon>
        <taxon>Pezizomycotina</taxon>
        <taxon>Eurotiomycetes</taxon>
        <taxon>Eurotiomycetidae</taxon>
        <taxon>Eurotiales</taxon>
        <taxon>Trichocomaceae</taxon>
        <taxon>Talaromyces</taxon>
        <taxon>Talaromyces sect. Islandici</taxon>
    </lineage>
</organism>
<dbReference type="STRING" id="28573.A0A0U1LQU0"/>
<dbReference type="AlphaFoldDB" id="A0A0U1LQU0"/>
<protein>
    <submittedName>
        <fullName evidence="1">F-box protein YDR306C</fullName>
    </submittedName>
</protein>
<dbReference type="InterPro" id="IPR032675">
    <property type="entry name" value="LRR_dom_sf"/>
</dbReference>
<proteinExistence type="predicted"/>
<dbReference type="OMA" id="AINCWAS"/>